<protein>
    <recommendedName>
        <fullName evidence="2">Nephrocystin 3-like N-terminal domain-containing protein</fullName>
    </recommendedName>
</protein>
<dbReference type="Gene3D" id="3.40.50.300">
    <property type="entry name" value="P-loop containing nucleotide triphosphate hydrolases"/>
    <property type="match status" value="2"/>
</dbReference>
<dbReference type="PATRIC" id="fig|1121307.3.peg.694"/>
<dbReference type="InterPro" id="IPR056884">
    <property type="entry name" value="NPHP3-like_N"/>
</dbReference>
<dbReference type="AlphaFoldDB" id="A0A0J8D4K4"/>
<dbReference type="SUPFAM" id="SSF52540">
    <property type="entry name" value="P-loop containing nucleoside triphosphate hydrolases"/>
    <property type="match status" value="3"/>
</dbReference>
<reference evidence="3 4" key="1">
    <citation type="submission" date="2015-06" db="EMBL/GenBank/DDBJ databases">
        <title>Draft genome sequence of the purine-degrading Clostridium cylindrosporum HC-1 (DSM 605).</title>
        <authorList>
            <person name="Poehlein A."/>
            <person name="Schiel-Bengelsdorf B."/>
            <person name="Bengelsdorf F."/>
            <person name="Daniel R."/>
            <person name="Duerre P."/>
        </authorList>
    </citation>
    <scope>NUCLEOTIDE SEQUENCE [LARGE SCALE GENOMIC DNA]</scope>
    <source>
        <strain evidence="3 4">DSM 605</strain>
    </source>
</reference>
<name>A0A0J8D4K4_CLOCY</name>
<evidence type="ECO:0000256" key="1">
    <source>
        <dbReference type="ARBA" id="ARBA00022737"/>
    </source>
</evidence>
<gene>
    <name evidence="3" type="ORF">CLCY_1c03290</name>
</gene>
<organism evidence="3 4">
    <name type="scientific">Clostridium cylindrosporum DSM 605</name>
    <dbReference type="NCBI Taxonomy" id="1121307"/>
    <lineage>
        <taxon>Bacteria</taxon>
        <taxon>Bacillati</taxon>
        <taxon>Bacillota</taxon>
        <taxon>Clostridia</taxon>
        <taxon>Eubacteriales</taxon>
        <taxon>Clostridiaceae</taxon>
        <taxon>Clostridium</taxon>
    </lineage>
</organism>
<dbReference type="InterPro" id="IPR027417">
    <property type="entry name" value="P-loop_NTPase"/>
</dbReference>
<keyword evidence="4" id="KW-1185">Reference proteome</keyword>
<sequence length="358" mass="40189">MSKCKSYLVAANTCEGFVSYFDDFLKEAKRILILKGGPGCGKSTFMKKVGKNLLDKGYSVDFIYCASDSDSLDAIFVHGIDLIIVDGTAPHVIDPKYPGVVDSILNFGEYFDEEHLRKKGEEIKNIIDTKSNEYKKLYEVLKNAKVIHDKIEKEYLIGMNFERANEIANFLVEEIVPEGEEKVGKEIQRFSGALTPQGQAIFYDDLTSDIKSKYIIKGRAGSGKSTLMRKVATAALSKGYEVEVYHCGLDPKSLDMIIIRDLSVAILDGTAPHVVEPSENDKVIDMYVECIDKNIVDEEEGILVSVGEEYRKEIEKAKSIFKDIKSLHEKLEGIYVKAIDFSKVDKVYDKVLDDILNM</sequence>
<keyword evidence="1" id="KW-0677">Repeat</keyword>
<dbReference type="RefSeq" id="WP_048571480.1">
    <property type="nucleotide sequence ID" value="NZ_LFVU01000028.1"/>
</dbReference>
<dbReference type="OrthoDB" id="9781752at2"/>
<evidence type="ECO:0000313" key="3">
    <source>
        <dbReference type="EMBL" id="KMT21095.1"/>
    </source>
</evidence>
<dbReference type="Pfam" id="PF24883">
    <property type="entry name" value="NPHP3_N"/>
    <property type="match status" value="1"/>
</dbReference>
<evidence type="ECO:0000259" key="2">
    <source>
        <dbReference type="Pfam" id="PF24883"/>
    </source>
</evidence>
<evidence type="ECO:0000313" key="4">
    <source>
        <dbReference type="Proteomes" id="UP000036756"/>
    </source>
</evidence>
<accession>A0A0J8D4K4</accession>
<dbReference type="EMBL" id="LFVU01000028">
    <property type="protein sequence ID" value="KMT21095.1"/>
    <property type="molecule type" value="Genomic_DNA"/>
</dbReference>
<feature type="domain" description="Nephrocystin 3-like N-terminal" evidence="2">
    <location>
        <begin position="13"/>
        <end position="71"/>
    </location>
</feature>
<proteinExistence type="predicted"/>
<dbReference type="Proteomes" id="UP000036756">
    <property type="component" value="Unassembled WGS sequence"/>
</dbReference>
<comment type="caution">
    <text evidence="3">The sequence shown here is derived from an EMBL/GenBank/DDBJ whole genome shotgun (WGS) entry which is preliminary data.</text>
</comment>
<dbReference type="STRING" id="1121307.CLCY_1c03290"/>